<proteinExistence type="inferred from homology"/>
<comment type="similarity">
    <text evidence="1">Belongs to the UPF0507 family.</text>
</comment>
<reference evidence="4 5" key="1">
    <citation type="submission" date="2017-06" db="EMBL/GenBank/DDBJ databases">
        <title>Ant-infecting Ophiocordyceps genomes reveal a high diversity of potential behavioral manipulation genes and a possible major role for enterotoxins.</title>
        <authorList>
            <person name="De Bekker C."/>
            <person name="Evans H.C."/>
            <person name="Brachmann A."/>
            <person name="Hughes D.P."/>
        </authorList>
    </citation>
    <scope>NUCLEOTIDE SEQUENCE [LARGE SCALE GENOMIC DNA]</scope>
    <source>
        <strain evidence="4 5">1348a</strain>
    </source>
</reference>
<dbReference type="InterPro" id="IPR002110">
    <property type="entry name" value="Ankyrin_rpt"/>
</dbReference>
<dbReference type="GO" id="GO:0035091">
    <property type="term" value="F:phosphatidylinositol binding"/>
    <property type="evidence" value="ECO:0007669"/>
    <property type="project" value="InterPro"/>
</dbReference>
<keyword evidence="5" id="KW-1185">Reference proteome</keyword>
<dbReference type="InterPro" id="IPR036770">
    <property type="entry name" value="Ankyrin_rpt-contain_sf"/>
</dbReference>
<dbReference type="GO" id="GO:0005886">
    <property type="term" value="C:plasma membrane"/>
    <property type="evidence" value="ECO:0007669"/>
    <property type="project" value="TreeGrafter"/>
</dbReference>
<protein>
    <recommendedName>
        <fullName evidence="3">VPS9 domain-containing protein</fullName>
    </recommendedName>
</protein>
<dbReference type="GO" id="GO:0097422">
    <property type="term" value="C:tubular endosome"/>
    <property type="evidence" value="ECO:0007669"/>
    <property type="project" value="TreeGrafter"/>
</dbReference>
<dbReference type="PANTHER" id="PTHR24170">
    <property type="entry name" value="ANKYRIN REPEAT DOMAIN-CONTAINING PROTEIN 27"/>
    <property type="match status" value="1"/>
</dbReference>
<evidence type="ECO:0000256" key="2">
    <source>
        <dbReference type="SAM" id="MobiDB-lite"/>
    </source>
</evidence>
<feature type="compositionally biased region" description="Acidic residues" evidence="2">
    <location>
        <begin position="653"/>
        <end position="665"/>
    </location>
</feature>
<dbReference type="InterPro" id="IPR037191">
    <property type="entry name" value="VPS9_dom_sf"/>
</dbReference>
<dbReference type="GO" id="GO:0005085">
    <property type="term" value="F:guanyl-nucleotide exchange factor activity"/>
    <property type="evidence" value="ECO:0007669"/>
    <property type="project" value="TreeGrafter"/>
</dbReference>
<organism evidence="4 5">
    <name type="scientific">Ophiocordyceps australis</name>
    <dbReference type="NCBI Taxonomy" id="1399860"/>
    <lineage>
        <taxon>Eukaryota</taxon>
        <taxon>Fungi</taxon>
        <taxon>Dikarya</taxon>
        <taxon>Ascomycota</taxon>
        <taxon>Pezizomycotina</taxon>
        <taxon>Sordariomycetes</taxon>
        <taxon>Hypocreomycetidae</taxon>
        <taxon>Hypocreales</taxon>
        <taxon>Ophiocordycipitaceae</taxon>
        <taxon>Ophiocordyceps</taxon>
    </lineage>
</organism>
<dbReference type="InterPro" id="IPR003123">
    <property type="entry name" value="VPS9"/>
</dbReference>
<dbReference type="GO" id="GO:0005769">
    <property type="term" value="C:early endosome"/>
    <property type="evidence" value="ECO:0007669"/>
    <property type="project" value="TreeGrafter"/>
</dbReference>
<dbReference type="PANTHER" id="PTHR24170:SF1">
    <property type="entry name" value="DOMAIN PROTEIN, PUTATIVE (AFU_ORTHOLOGUE AFUA_1G09870)-RELATED"/>
    <property type="match status" value="1"/>
</dbReference>
<dbReference type="GO" id="GO:0045022">
    <property type="term" value="P:early endosome to late endosome transport"/>
    <property type="evidence" value="ECO:0007669"/>
    <property type="project" value="TreeGrafter"/>
</dbReference>
<name>A0A2C5YLW3_9HYPO</name>
<dbReference type="PROSITE" id="PS51205">
    <property type="entry name" value="VPS9"/>
    <property type="match status" value="1"/>
</dbReference>
<dbReference type="GO" id="GO:0030133">
    <property type="term" value="C:transport vesicle"/>
    <property type="evidence" value="ECO:0007669"/>
    <property type="project" value="TreeGrafter"/>
</dbReference>
<dbReference type="Proteomes" id="UP000224854">
    <property type="component" value="Unassembled WGS sequence"/>
</dbReference>
<dbReference type="Gene3D" id="1.20.1050.80">
    <property type="entry name" value="VPS9 domain"/>
    <property type="match status" value="1"/>
</dbReference>
<evidence type="ECO:0000313" key="5">
    <source>
        <dbReference type="Proteomes" id="UP000224854"/>
    </source>
</evidence>
<feature type="domain" description="VPS9" evidence="3">
    <location>
        <begin position="449"/>
        <end position="612"/>
    </location>
</feature>
<dbReference type="SUPFAM" id="SSF64268">
    <property type="entry name" value="PX domain"/>
    <property type="match status" value="1"/>
</dbReference>
<dbReference type="InterPro" id="IPR036871">
    <property type="entry name" value="PX_dom_sf"/>
</dbReference>
<feature type="region of interest" description="Disordered" evidence="2">
    <location>
        <begin position="641"/>
        <end position="688"/>
    </location>
</feature>
<dbReference type="Gene3D" id="3.30.1520.10">
    <property type="entry name" value="Phox-like domain"/>
    <property type="match status" value="1"/>
</dbReference>
<dbReference type="AlphaFoldDB" id="A0A2C5YLW3"/>
<feature type="region of interest" description="Disordered" evidence="2">
    <location>
        <begin position="355"/>
        <end position="374"/>
    </location>
</feature>
<feature type="compositionally biased region" description="Basic and acidic residues" evidence="2">
    <location>
        <begin position="162"/>
        <end position="177"/>
    </location>
</feature>
<dbReference type="GO" id="GO:0000149">
    <property type="term" value="F:SNARE binding"/>
    <property type="evidence" value="ECO:0007669"/>
    <property type="project" value="TreeGrafter"/>
</dbReference>
<dbReference type="Pfam" id="PF13857">
    <property type="entry name" value="Ank_5"/>
    <property type="match status" value="1"/>
</dbReference>
<dbReference type="InterPro" id="IPR051248">
    <property type="entry name" value="UPF0507/Ank_repeat_27"/>
</dbReference>
<evidence type="ECO:0000313" key="4">
    <source>
        <dbReference type="EMBL" id="PHH68490.1"/>
    </source>
</evidence>
<evidence type="ECO:0000256" key="1">
    <source>
        <dbReference type="ARBA" id="ARBA00007428"/>
    </source>
</evidence>
<feature type="region of interest" description="Disordered" evidence="2">
    <location>
        <begin position="160"/>
        <end position="191"/>
    </location>
</feature>
<accession>A0A2C5YLW3</accession>
<dbReference type="SUPFAM" id="SSF48403">
    <property type="entry name" value="Ankyrin repeat"/>
    <property type="match status" value="1"/>
</dbReference>
<dbReference type="EMBL" id="NJEU01001120">
    <property type="protein sequence ID" value="PHH68490.1"/>
    <property type="molecule type" value="Genomic_DNA"/>
</dbReference>
<comment type="caution">
    <text evidence="4">The sequence shown here is derived from an EMBL/GenBank/DDBJ whole genome shotgun (WGS) entry which is preliminary data.</text>
</comment>
<dbReference type="GO" id="GO:0005770">
    <property type="term" value="C:late endosome"/>
    <property type="evidence" value="ECO:0007669"/>
    <property type="project" value="TreeGrafter"/>
</dbReference>
<dbReference type="SUPFAM" id="SSF109993">
    <property type="entry name" value="VPS9 domain"/>
    <property type="match status" value="1"/>
</dbReference>
<gene>
    <name evidence="4" type="ORF">CDD82_524</name>
</gene>
<dbReference type="Pfam" id="PF02204">
    <property type="entry name" value="VPS9"/>
    <property type="match status" value="1"/>
</dbReference>
<evidence type="ECO:0000259" key="3">
    <source>
        <dbReference type="PROSITE" id="PS51205"/>
    </source>
</evidence>
<sequence>MPAVNDEQQTANTIKTKTNNRHVLNTNATTTTLHRHCLDVPAKSSRRRLLPINGAASHLTGTRTAHRPLLPSPPGNIQVGLTTSRNGMQPLNPFLAAFFKSSVVAQCTPVHHHILLVPITEVLLTHREVDSGTSVADFVSSDDFLTSHVLRIPTPASAAAAAKEKAKDKDKDKDKDPAASQSLRDARGKPKQFTTLNGRNVIIKDSFVYSNKGFKTLAQAQLLYDATWYPDVFEPRQWLIYYISRPLVGSWEEVKISPALLIPGAAAKAKAADERLRAAESSWSNEVIPLKKDIGSFHDLLNHFPMIARQMHPGLEKLFVEFTAVLDKPLPPPPSAMSIPDPHPEGPITVATKRARSNSYGSRGGRDSPDSLPVTDNFYAEDDEDVMRASLESAVTAAIDLFQAVDKQQLSLLGATTDLTGPLVEKLIERYVTENVHDMLFPKLCALKRPEDGELESRIRQMSHVDISQLGISIDGGVRAKHNLLIQLGPVIEEFNKMSIARSPGDMLDTLLSTIKAVSQLTAMSEAGEDRGAGHDTGSEKAVAMTVNADTLVSLLLYVIIRSQVRSLQARLSYVRNFIFVDDVDCGEMGYALSTFEAVLAYLALDSAGLRRASRRNKALWEAATKGKVEEVKSIMEPHACAVEEGDEGRGPDDDDDGYPEEDEEGRGRAMINFGEEQDVPLGPLRSSMRPSLIRWSTSRSRGSPRRSMSSAFSHGSGLSHVFPFQSSGEAGPAKRVKRVAMDTRSMSSVSELSFHSRTASSGTMGSGLEADISVERLALTKDAHGQSVLMMAVQSEQSDVVRYLLSLEEYYPLAAVLDDMNNEDTTLLSAAMQLGNAALVDVIVSHVEAQATPWQLRRYLADQDIWGRSAGHYLFHTPQLMGRIGRLMSWRQRDKNGQTPLFALCRCYDHADYYAMVDMGLRVAHEAQGDGLGLHLDEHVDAKGNTLLHIMTDARLAALMLQWCDADVNATNDRRFTALMVASKYGRYDMVRCLFADARVDTAARELRGLTAAELAKDDEVRNRIDDLGLFAMAPARDGRITGVVRAFLVDDGSVRLVVKSAAPTHHGSYTLTTSRRSLADFERLARLLAQEHPASWIPPVADTRSPFQLAAKPSRAVLRETQARTDAFLRIMLAHPTLATHEALWEFLLVPELQLDAMEERSRLKVEARVDKVRDDLSIMLATWSAASASR</sequence>
<dbReference type="CDD" id="cd06093">
    <property type="entry name" value="PX_domain"/>
    <property type="match status" value="1"/>
</dbReference>
<dbReference type="Gene3D" id="1.25.40.20">
    <property type="entry name" value="Ankyrin repeat-containing domain"/>
    <property type="match status" value="2"/>
</dbReference>
<dbReference type="OrthoDB" id="7464126at2759"/>